<sequence length="126" mass="12983">MGMTKSAKKAAPTSVEKAAPKTKAAPAQKATPAEKNKLAKAELTDQIAEHTNLSRKQASEAFDATVEVMLDALKSGKSVGLPGLGTLSVKETAARTGVRPGTSEKIQIPAGKKIAFKVAAGLKDSL</sequence>
<dbReference type="InterPro" id="IPR000119">
    <property type="entry name" value="Hist_DNA-bd"/>
</dbReference>
<dbReference type="PANTHER" id="PTHR33175:SF3">
    <property type="entry name" value="DNA-BINDING PROTEIN HU-BETA"/>
    <property type="match status" value="1"/>
</dbReference>
<gene>
    <name evidence="5" type="primary">hupB</name>
    <name evidence="5" type="ordered locus">DGo_PC0094</name>
</gene>
<keyword evidence="1" id="KW-0226">DNA condensation</keyword>
<dbReference type="Gene3D" id="4.10.520.10">
    <property type="entry name" value="IHF-like DNA-binding proteins"/>
    <property type="match status" value="1"/>
</dbReference>
<reference evidence="5 6" key="1">
    <citation type="journal article" date="2012" name="PLoS ONE">
        <title>Genome sequence and transcriptome analysis of the radioresistant bacterium Deinococcus gobiensis: insights into the extreme environmental adaptations.</title>
        <authorList>
            <person name="Yuan M."/>
            <person name="Chen M."/>
            <person name="Zhang W."/>
            <person name="Lu W."/>
            <person name="Wang J."/>
            <person name="Yang M."/>
            <person name="Zhao P."/>
            <person name="Tang R."/>
            <person name="Li X."/>
            <person name="Hao Y."/>
            <person name="Zhou Z."/>
            <person name="Zhan Y."/>
            <person name="Yu H."/>
            <person name="Teng C."/>
            <person name="Yan Y."/>
            <person name="Ping S."/>
            <person name="Wang Y."/>
            <person name="Lin M."/>
        </authorList>
    </citation>
    <scope>NUCLEOTIDE SEQUENCE [LARGE SCALE GENOMIC DNA]</scope>
    <source>
        <strain evidence="6">DSM 21396 / JCM 16679 / CGMCC 1.7299 / I-0</strain>
        <plasmid evidence="5">P3</plasmid>
    </source>
</reference>
<dbReference type="InterPro" id="IPR010992">
    <property type="entry name" value="IHF-like_DNA-bd_dom_sf"/>
</dbReference>
<accession>H8H2Y9</accession>
<dbReference type="SMART" id="SM00411">
    <property type="entry name" value="BHL"/>
    <property type="match status" value="1"/>
</dbReference>
<evidence type="ECO:0000256" key="4">
    <source>
        <dbReference type="SAM" id="MobiDB-lite"/>
    </source>
</evidence>
<geneLocation type="plasmid" evidence="5 6">
    <name>P3</name>
</geneLocation>
<organism evidence="5 6">
    <name type="scientific">Deinococcus gobiensis (strain DSM 21396 / JCM 16679 / CGMCC 1.7299 / I-0)</name>
    <dbReference type="NCBI Taxonomy" id="745776"/>
    <lineage>
        <taxon>Bacteria</taxon>
        <taxon>Thermotogati</taxon>
        <taxon>Deinococcota</taxon>
        <taxon>Deinococci</taxon>
        <taxon>Deinococcales</taxon>
        <taxon>Deinococcaceae</taxon>
        <taxon>Deinococcus</taxon>
    </lineage>
</organism>
<evidence type="ECO:0000313" key="6">
    <source>
        <dbReference type="Proteomes" id="UP000007575"/>
    </source>
</evidence>
<keyword evidence="5" id="KW-0614">Plasmid</keyword>
<dbReference type="SUPFAM" id="SSF47729">
    <property type="entry name" value="IHF-like DNA-binding proteins"/>
    <property type="match status" value="1"/>
</dbReference>
<name>H8H2Y9_DEIGI</name>
<dbReference type="GO" id="GO:0003677">
    <property type="term" value="F:DNA binding"/>
    <property type="evidence" value="ECO:0007669"/>
    <property type="project" value="UniProtKB-KW"/>
</dbReference>
<dbReference type="PANTHER" id="PTHR33175">
    <property type="entry name" value="DNA-BINDING PROTEIN HU"/>
    <property type="match status" value="1"/>
</dbReference>
<keyword evidence="6" id="KW-1185">Reference proteome</keyword>
<dbReference type="Pfam" id="PF00216">
    <property type="entry name" value="Bac_DNA_binding"/>
    <property type="match status" value="1"/>
</dbReference>
<dbReference type="GO" id="GO:0030527">
    <property type="term" value="F:structural constituent of chromatin"/>
    <property type="evidence" value="ECO:0007669"/>
    <property type="project" value="InterPro"/>
</dbReference>
<comment type="similarity">
    <text evidence="3">Belongs to the bacterial histone-like protein family.</text>
</comment>
<dbReference type="AlphaFoldDB" id="H8H2Y9"/>
<dbReference type="PATRIC" id="fig|745776.4.peg.3865"/>
<feature type="compositionally biased region" description="Low complexity" evidence="4">
    <location>
        <begin position="21"/>
        <end position="31"/>
    </location>
</feature>
<proteinExistence type="inferred from homology"/>
<evidence type="ECO:0000256" key="1">
    <source>
        <dbReference type="ARBA" id="ARBA00023067"/>
    </source>
</evidence>
<dbReference type="GO" id="GO:0005829">
    <property type="term" value="C:cytosol"/>
    <property type="evidence" value="ECO:0007669"/>
    <property type="project" value="TreeGrafter"/>
</dbReference>
<dbReference type="EMBL" id="CP002194">
    <property type="protein sequence ID" value="AFD27886.1"/>
    <property type="molecule type" value="Genomic_DNA"/>
</dbReference>
<dbReference type="Proteomes" id="UP000007575">
    <property type="component" value="Plasmid P3"/>
</dbReference>
<keyword evidence="2 5" id="KW-0238">DNA-binding</keyword>
<protein>
    <submittedName>
        <fullName evidence="5">Histone-like protein DNA-binding protein</fullName>
    </submittedName>
</protein>
<evidence type="ECO:0000313" key="5">
    <source>
        <dbReference type="EMBL" id="AFD27886.1"/>
    </source>
</evidence>
<dbReference type="GO" id="GO:0030261">
    <property type="term" value="P:chromosome condensation"/>
    <property type="evidence" value="ECO:0007669"/>
    <property type="project" value="UniProtKB-KW"/>
</dbReference>
<evidence type="ECO:0000256" key="2">
    <source>
        <dbReference type="ARBA" id="ARBA00023125"/>
    </source>
</evidence>
<dbReference type="eggNOG" id="COG0776">
    <property type="taxonomic scope" value="Bacteria"/>
</dbReference>
<dbReference type="HOGENOM" id="CLU_105066_3_0_0"/>
<dbReference type="RefSeq" id="WP_014682796.1">
    <property type="nucleotide sequence ID" value="NC_017771.1"/>
</dbReference>
<evidence type="ECO:0000256" key="3">
    <source>
        <dbReference type="RuleBase" id="RU003939"/>
    </source>
</evidence>
<dbReference type="KEGG" id="dgo:DGo_PC0094"/>
<feature type="region of interest" description="Disordered" evidence="4">
    <location>
        <begin position="1"/>
        <end position="38"/>
    </location>
</feature>